<dbReference type="SUPFAM" id="SSF54001">
    <property type="entry name" value="Cysteine proteinases"/>
    <property type="match status" value="1"/>
</dbReference>
<feature type="domain" description="Ubiquitin-like protease family profile" evidence="6">
    <location>
        <begin position="11"/>
        <end position="173"/>
    </location>
</feature>
<dbReference type="GO" id="GO:0006508">
    <property type="term" value="P:proteolysis"/>
    <property type="evidence" value="ECO:0007669"/>
    <property type="project" value="UniProtKB-KW"/>
</dbReference>
<evidence type="ECO:0000256" key="3">
    <source>
        <dbReference type="ARBA" id="ARBA00013750"/>
    </source>
</evidence>
<dbReference type="InterPro" id="IPR003653">
    <property type="entry name" value="Peptidase_C48_C"/>
</dbReference>
<dbReference type="WBParaSite" id="MBELARI_LOCUS762">
    <property type="protein sequence ID" value="MBELARI_LOCUS762"/>
    <property type="gene ID" value="MBELARI_LOCUS762"/>
</dbReference>
<dbReference type="GO" id="GO:0051082">
    <property type="term" value="F:unfolded protein binding"/>
    <property type="evidence" value="ECO:0007669"/>
    <property type="project" value="TreeGrafter"/>
</dbReference>
<sequence length="624" mass="71425">MADRLLSFGDVILLKEDLEYLRPGIWLNDRLLTFGSQYIHENLDPDRKEMVTLICAPECEAIKFLPDSVEGIFGSLNLHEKAMVVFIINDNSHPKIANSGSHWSVLAYSRETQCFHHYDSLKNRNDRAAKEVAKHSKSLVRSVEPLQFRSEETPQQQNGSDCGVFALEVIQALLEKGLSGVNDLLTVDPSFAVQRRKDWIKIISELIHARYAKISDTEVEYCDDLFVFSSKPYYLRIHLPKQVLDDETGWAKYDADAGIFTICVPKKIKGEHFPGLDMVTELLRPQREKPTAEPLVQEVSGGINQRGDEEIESEDNDYYMEQQPKSIDEKITSGSKTGYGFGWQKSGVLGSLMAEIGQLVELEDPENSPIDERASQCYKMDVKNFNADHYLADTFKPDDQLEHILKLEFECVNRLTKSDIKRLTNLPNRKIPKQKPEELKFLMYSLIDIGFAFCYDGRTTEWENSVESAWTIEKLSASLSWLARFNSIKQTIIVGFSRALTKPLYRNWNLCQAVLTDLKELFKNGRTAMIHALSKVHSLMVKGGEFRYLYNDLLLTDLLLWVQCVDEMVFKNLANELSEIEIQKSDLPELHLEELEVDGQMHLMQIDPEQEGTENTMDSDDLVD</sequence>
<dbReference type="GO" id="GO:0008234">
    <property type="term" value="F:cysteine-type peptidase activity"/>
    <property type="evidence" value="ECO:0007669"/>
    <property type="project" value="InterPro"/>
</dbReference>
<evidence type="ECO:0000256" key="1">
    <source>
        <dbReference type="ARBA" id="ARBA00005234"/>
    </source>
</evidence>
<comment type="similarity">
    <text evidence="1">Belongs to the peptidase C48 family.</text>
</comment>
<evidence type="ECO:0000313" key="8">
    <source>
        <dbReference type="WBParaSite" id="MBELARI_LOCUS762"/>
    </source>
</evidence>
<dbReference type="Pfam" id="PF02902">
    <property type="entry name" value="Peptidase_C48"/>
    <property type="match status" value="1"/>
</dbReference>
<evidence type="ECO:0000256" key="5">
    <source>
        <dbReference type="ARBA" id="ARBA00022801"/>
    </source>
</evidence>
<organism evidence="7 8">
    <name type="scientific">Mesorhabditis belari</name>
    <dbReference type="NCBI Taxonomy" id="2138241"/>
    <lineage>
        <taxon>Eukaryota</taxon>
        <taxon>Metazoa</taxon>
        <taxon>Ecdysozoa</taxon>
        <taxon>Nematoda</taxon>
        <taxon>Chromadorea</taxon>
        <taxon>Rhabditida</taxon>
        <taxon>Rhabditina</taxon>
        <taxon>Rhabditomorpha</taxon>
        <taxon>Rhabditoidea</taxon>
        <taxon>Rhabditidae</taxon>
        <taxon>Mesorhabditinae</taxon>
        <taxon>Mesorhabditis</taxon>
    </lineage>
</organism>
<dbReference type="InterPro" id="IPR048696">
    <property type="entry name" value="SHQ1-like_CS"/>
</dbReference>
<keyword evidence="5" id="KW-0378">Hydrolase</keyword>
<accession>A0AAF3FPQ0</accession>
<dbReference type="InterPro" id="IPR007009">
    <property type="entry name" value="Shq1_C"/>
</dbReference>
<dbReference type="Proteomes" id="UP000887575">
    <property type="component" value="Unassembled WGS sequence"/>
</dbReference>
<dbReference type="Pfam" id="PF21413">
    <property type="entry name" value="SHQ1-like_CS"/>
    <property type="match status" value="1"/>
</dbReference>
<dbReference type="InterPro" id="IPR039742">
    <property type="entry name" value="Shq1"/>
</dbReference>
<dbReference type="PROSITE" id="PS50600">
    <property type="entry name" value="ULP_PROTEASE"/>
    <property type="match status" value="1"/>
</dbReference>
<dbReference type="GO" id="GO:0005737">
    <property type="term" value="C:cytoplasm"/>
    <property type="evidence" value="ECO:0007669"/>
    <property type="project" value="TreeGrafter"/>
</dbReference>
<dbReference type="PANTHER" id="PTHR12967">
    <property type="entry name" value="PROTEIN SHQ1 HOMOLOG"/>
    <property type="match status" value="1"/>
</dbReference>
<name>A0AAF3FPQ0_9BILA</name>
<protein>
    <recommendedName>
        <fullName evidence="3">Protein SHQ1 homolog</fullName>
    </recommendedName>
</protein>
<reference evidence="8" key="1">
    <citation type="submission" date="2024-02" db="UniProtKB">
        <authorList>
            <consortium name="WormBaseParasite"/>
        </authorList>
    </citation>
    <scope>IDENTIFICATION</scope>
</reference>
<dbReference type="Pfam" id="PF04925">
    <property type="entry name" value="SHQ1"/>
    <property type="match status" value="1"/>
</dbReference>
<dbReference type="InterPro" id="IPR038765">
    <property type="entry name" value="Papain-like_cys_pep_sf"/>
</dbReference>
<evidence type="ECO:0000259" key="6">
    <source>
        <dbReference type="PROSITE" id="PS50600"/>
    </source>
</evidence>
<comment type="similarity">
    <text evidence="2">Belongs to the SHQ1 family.</text>
</comment>
<evidence type="ECO:0000256" key="2">
    <source>
        <dbReference type="ARBA" id="ARBA00005607"/>
    </source>
</evidence>
<proteinExistence type="inferred from homology"/>
<keyword evidence="7" id="KW-1185">Reference proteome</keyword>
<dbReference type="GO" id="GO:0000493">
    <property type="term" value="P:box H/ACA snoRNP assembly"/>
    <property type="evidence" value="ECO:0007669"/>
    <property type="project" value="InterPro"/>
</dbReference>
<dbReference type="PANTHER" id="PTHR12967:SF0">
    <property type="entry name" value="PROTEIN SHQ1 HOMOLOG"/>
    <property type="match status" value="1"/>
</dbReference>
<evidence type="ECO:0000256" key="4">
    <source>
        <dbReference type="ARBA" id="ARBA00022670"/>
    </source>
</evidence>
<dbReference type="Gene3D" id="3.40.395.10">
    <property type="entry name" value="Adenoviral Proteinase, Chain A"/>
    <property type="match status" value="1"/>
</dbReference>
<dbReference type="AlphaFoldDB" id="A0AAF3FPQ0"/>
<dbReference type="GO" id="GO:0005654">
    <property type="term" value="C:nucleoplasm"/>
    <property type="evidence" value="ECO:0007669"/>
    <property type="project" value="TreeGrafter"/>
</dbReference>
<keyword evidence="4" id="KW-0645">Protease</keyword>
<evidence type="ECO:0000313" key="7">
    <source>
        <dbReference type="Proteomes" id="UP000887575"/>
    </source>
</evidence>